<dbReference type="EMBL" id="BKZV01000007">
    <property type="protein sequence ID" value="GER85248.1"/>
    <property type="molecule type" value="Genomic_DNA"/>
</dbReference>
<reference evidence="2 3" key="1">
    <citation type="journal article" date="2019" name="Int. J. Syst. Evol. Microbiol.">
        <title>Thermogemmatispora aurantia sp. nov. and Thermogemmatispora argillosa sp. nov., within the class Ktedonobacteria, and emended description of the genus Thermogemmatispora.</title>
        <authorList>
            <person name="Zheng Y."/>
            <person name="Wang C.M."/>
            <person name="Sakai Y."/>
            <person name="Abe K."/>
            <person name="Yokota A."/>
            <person name="Yabe S."/>
        </authorList>
    </citation>
    <scope>NUCLEOTIDE SEQUENCE [LARGE SCALE GENOMIC DNA]</scope>
    <source>
        <strain evidence="2 3">A1-2</strain>
    </source>
</reference>
<proteinExistence type="predicted"/>
<organism evidence="2 3">
    <name type="scientific">Thermogemmatispora aurantia</name>
    <dbReference type="NCBI Taxonomy" id="2045279"/>
    <lineage>
        <taxon>Bacteria</taxon>
        <taxon>Bacillati</taxon>
        <taxon>Chloroflexota</taxon>
        <taxon>Ktedonobacteria</taxon>
        <taxon>Thermogemmatisporales</taxon>
        <taxon>Thermogemmatisporaceae</taxon>
        <taxon>Thermogemmatispora</taxon>
    </lineage>
</organism>
<protein>
    <submittedName>
        <fullName evidence="2">Uncharacterized protein</fullName>
    </submittedName>
</protein>
<evidence type="ECO:0000313" key="3">
    <source>
        <dbReference type="Proteomes" id="UP000334820"/>
    </source>
</evidence>
<dbReference type="AlphaFoldDB" id="A0A5J4K9I3"/>
<gene>
    <name evidence="2" type="ORF">KTAU_38830</name>
</gene>
<name>A0A5J4K9I3_9CHLR</name>
<dbReference type="Proteomes" id="UP000334820">
    <property type="component" value="Unassembled WGS sequence"/>
</dbReference>
<keyword evidence="3" id="KW-1185">Reference proteome</keyword>
<accession>A0A5J4K9I3</accession>
<feature type="region of interest" description="Disordered" evidence="1">
    <location>
        <begin position="1"/>
        <end position="38"/>
    </location>
</feature>
<evidence type="ECO:0000313" key="2">
    <source>
        <dbReference type="EMBL" id="GER85248.1"/>
    </source>
</evidence>
<sequence length="86" mass="9695">MRPAQAGWCGAQVRLERASRESGSPTELQPEKADGIRTRDRCVCSPGQSAFQPGNSTKHGNWQRLSKYVRVAEPETRKSKELPKQW</sequence>
<comment type="caution">
    <text evidence="2">The sequence shown here is derived from an EMBL/GenBank/DDBJ whole genome shotgun (WGS) entry which is preliminary data.</text>
</comment>
<feature type="compositionally biased region" description="Basic and acidic residues" evidence="1">
    <location>
        <begin position="29"/>
        <end position="38"/>
    </location>
</feature>
<evidence type="ECO:0000256" key="1">
    <source>
        <dbReference type="SAM" id="MobiDB-lite"/>
    </source>
</evidence>